<dbReference type="AlphaFoldDB" id="A0AAX4P2T2"/>
<accession>A0AAX4P2T2</accession>
<gene>
    <name evidence="1" type="ORF">HKI87_02g17480</name>
</gene>
<evidence type="ECO:0000313" key="2">
    <source>
        <dbReference type="Proteomes" id="UP001472866"/>
    </source>
</evidence>
<evidence type="ECO:0000313" key="1">
    <source>
        <dbReference type="EMBL" id="WZN60219.1"/>
    </source>
</evidence>
<dbReference type="Proteomes" id="UP001472866">
    <property type="component" value="Chromosome 02"/>
</dbReference>
<dbReference type="EMBL" id="CP151502">
    <property type="protein sequence ID" value="WZN60219.1"/>
    <property type="molecule type" value="Genomic_DNA"/>
</dbReference>
<name>A0AAX4P2T2_9CHLO</name>
<keyword evidence="2" id="KW-1185">Reference proteome</keyword>
<organism evidence="1 2">
    <name type="scientific">Chloropicon roscoffensis</name>
    <dbReference type="NCBI Taxonomy" id="1461544"/>
    <lineage>
        <taxon>Eukaryota</taxon>
        <taxon>Viridiplantae</taxon>
        <taxon>Chlorophyta</taxon>
        <taxon>Chloropicophyceae</taxon>
        <taxon>Chloropicales</taxon>
        <taxon>Chloropicaceae</taxon>
        <taxon>Chloropicon</taxon>
    </lineage>
</organism>
<sequence>MSGSYPVEEACLSYECRRRVSNKTSTSKPRPLHDFLEDAVGIFPFRSGLGLGTKSKSIFLSRNGFLQGKAWRVLGACRHGRDGEPFVVLLKAKSDSQLAILQHKELQSIGYVPLVGARGERDASGSPGLRYCCSQDLESVALWTSSSIQSYQESGAGGGRVLCKKYEVCSRAYLREENLIACDYSRDGLSLVALSHSEERGYSFKRYSLPGLDSQEIGPPHKGGIKGSEVAHASLSFGRGGAPQVCLATGDSRFCILDASLGVVCSRTLPKAAGTSALRSISWHKGRGLILCATDDSVFALDQALQELPWRDDRLHSGGNSSSSARLSSSDLLRGDAPGALATIFWDEDARDEATLTSEDETVVLGFGGGSREDSTFGSPRSLVLGYLESKRWPEMRALLRAAYLRGSDLRDLTRVVEDAARGGVADEDVYSWGALSSLFDRLKVLGGGRRSRAAEEAKGAVHSIALGYLERGSPELAVLLASTAGGADLNEFLYKYLAQNGEPRLADVCWANLRKEAGEDWRAPRAADGDHPRLLLAPATLRALARAAGSQA</sequence>
<reference evidence="1 2" key="1">
    <citation type="submission" date="2024-03" db="EMBL/GenBank/DDBJ databases">
        <title>Complete genome sequence of the green alga Chloropicon roscoffensis RCC1871.</title>
        <authorList>
            <person name="Lemieux C."/>
            <person name="Pombert J.-F."/>
            <person name="Otis C."/>
            <person name="Turmel M."/>
        </authorList>
    </citation>
    <scope>NUCLEOTIDE SEQUENCE [LARGE SCALE GENOMIC DNA]</scope>
    <source>
        <strain evidence="1 2">RCC1871</strain>
    </source>
</reference>
<proteinExistence type="predicted"/>
<protein>
    <submittedName>
        <fullName evidence="1">Uncharacterized protein</fullName>
    </submittedName>
</protein>